<dbReference type="EMBL" id="FOMZ01000016">
    <property type="protein sequence ID" value="SFE54395.1"/>
    <property type="molecule type" value="Genomic_DNA"/>
</dbReference>
<evidence type="ECO:0000313" key="2">
    <source>
        <dbReference type="Proteomes" id="UP000198716"/>
    </source>
</evidence>
<sequence>MEAGEVYLDINGPHGQMDPRALTEGLNHLLKLLEKLQPADDKPEWNITGLQLGSYKVELRGRPDVATTVSRGLDELAERPGIPTGWSPDAVRQVTKLGKVREKRGVDDVRIALGKTLALIDEALLHNAEKSLERWPDSIGSIQGRLFRYNDSTWIAGVTDEVTLQTVEIKVPDELRRTVASAVTYDVCAWGMMHHNADGQVDRITLEKIDVLPDPGPPARIDELVNILGSDWTGGMDPVEVVRRQRD</sequence>
<keyword evidence="2" id="KW-1185">Reference proteome</keyword>
<organism evidence="1 2">
    <name type="scientific">Actinopolyspora alba</name>
    <dbReference type="NCBI Taxonomy" id="673379"/>
    <lineage>
        <taxon>Bacteria</taxon>
        <taxon>Bacillati</taxon>
        <taxon>Actinomycetota</taxon>
        <taxon>Actinomycetes</taxon>
        <taxon>Actinopolysporales</taxon>
        <taxon>Actinopolysporaceae</taxon>
        <taxon>Actinopolyspora</taxon>
        <taxon>Actinopolyspora alba group</taxon>
    </lineage>
</organism>
<proteinExistence type="predicted"/>
<dbReference type="Proteomes" id="UP000198716">
    <property type="component" value="Unassembled WGS sequence"/>
</dbReference>
<dbReference type="RefSeq" id="WP_139219606.1">
    <property type="nucleotide sequence ID" value="NZ_FOMZ01000016.1"/>
</dbReference>
<evidence type="ECO:0000313" key="1">
    <source>
        <dbReference type="EMBL" id="SFE54395.1"/>
    </source>
</evidence>
<dbReference type="AlphaFoldDB" id="A0A1I2BE24"/>
<name>A0A1I2BE24_9ACTN</name>
<protein>
    <submittedName>
        <fullName evidence="1">Uncharacterized protein</fullName>
    </submittedName>
</protein>
<gene>
    <name evidence="1" type="ORF">SAMN04487819_11655</name>
</gene>
<accession>A0A1I2BE24</accession>
<reference evidence="2" key="1">
    <citation type="submission" date="2016-10" db="EMBL/GenBank/DDBJ databases">
        <authorList>
            <person name="Varghese N."/>
            <person name="Submissions S."/>
        </authorList>
    </citation>
    <scope>NUCLEOTIDE SEQUENCE [LARGE SCALE GENOMIC DNA]</scope>
    <source>
        <strain evidence="2">DSM 45004</strain>
    </source>
</reference>